<dbReference type="InterPro" id="IPR026444">
    <property type="entry name" value="Secre_tail"/>
</dbReference>
<keyword evidence="9" id="KW-0964">Secreted</keyword>
<keyword evidence="3" id="KW-0479">Metal-binding</keyword>
<feature type="domain" description="Secretion system C-terminal sorting" evidence="13">
    <location>
        <begin position="598"/>
        <end position="666"/>
    </location>
</feature>
<dbReference type="InterPro" id="IPR011096">
    <property type="entry name" value="FTP_domain"/>
</dbReference>
<dbReference type="InterPro" id="IPR027268">
    <property type="entry name" value="Peptidase_M4/M1_CTD_sf"/>
</dbReference>
<evidence type="ECO:0000256" key="1">
    <source>
        <dbReference type="ARBA" id="ARBA00009388"/>
    </source>
</evidence>
<dbReference type="GO" id="GO:0046872">
    <property type="term" value="F:metal ion binding"/>
    <property type="evidence" value="ECO:0007669"/>
    <property type="project" value="UniProtKB-UniRule"/>
</dbReference>
<organism evidence="14 15">
    <name type="scientific">Moheibacter sediminis</name>
    <dbReference type="NCBI Taxonomy" id="1434700"/>
    <lineage>
        <taxon>Bacteria</taxon>
        <taxon>Pseudomonadati</taxon>
        <taxon>Bacteroidota</taxon>
        <taxon>Flavobacteriia</taxon>
        <taxon>Flavobacteriales</taxon>
        <taxon>Weeksellaceae</taxon>
        <taxon>Moheibacter</taxon>
    </lineage>
</organism>
<dbReference type="PANTHER" id="PTHR33794">
    <property type="entry name" value="BACILLOLYSIN"/>
    <property type="match status" value="1"/>
</dbReference>
<dbReference type="Gene3D" id="3.10.450.490">
    <property type="match status" value="1"/>
</dbReference>
<evidence type="ECO:0000259" key="13">
    <source>
        <dbReference type="Pfam" id="PF18962"/>
    </source>
</evidence>
<evidence type="ECO:0000259" key="10">
    <source>
        <dbReference type="Pfam" id="PF01447"/>
    </source>
</evidence>
<feature type="domain" description="FTP" evidence="12">
    <location>
        <begin position="70"/>
        <end position="118"/>
    </location>
</feature>
<dbReference type="GO" id="GO:0006508">
    <property type="term" value="P:proteolysis"/>
    <property type="evidence" value="ECO:0007669"/>
    <property type="project" value="UniProtKB-KW"/>
</dbReference>
<evidence type="ECO:0000256" key="5">
    <source>
        <dbReference type="ARBA" id="ARBA00022801"/>
    </source>
</evidence>
<dbReference type="SUPFAM" id="SSF55486">
    <property type="entry name" value="Metalloproteases ('zincins'), catalytic domain"/>
    <property type="match status" value="1"/>
</dbReference>
<keyword evidence="2 9" id="KW-0645">Protease</keyword>
<evidence type="ECO:0000256" key="8">
    <source>
        <dbReference type="PIRSR" id="PIRSR623612-1"/>
    </source>
</evidence>
<dbReference type="Pfam" id="PF01447">
    <property type="entry name" value="Peptidase_M4"/>
    <property type="match status" value="1"/>
</dbReference>
<proteinExistence type="inferred from homology"/>
<dbReference type="CDD" id="cd09597">
    <property type="entry name" value="M4_TLP"/>
    <property type="match status" value="1"/>
</dbReference>
<keyword evidence="4 9" id="KW-0732">Signal</keyword>
<comment type="similarity">
    <text evidence="1 9">Belongs to the peptidase M4 family.</text>
</comment>
<feature type="signal peptide" evidence="9">
    <location>
        <begin position="1"/>
        <end position="20"/>
    </location>
</feature>
<evidence type="ECO:0000256" key="9">
    <source>
        <dbReference type="RuleBase" id="RU366073"/>
    </source>
</evidence>
<sequence>MKKHLLSLLLFAGSISLAFSQNLLTERATKKISYNEFGVVNKVTFKKGAVAQNSSLDLLKEITGEVPNSEFVLKSSNTDKYNITHEEFTRTYNGIPIDLETYKVHSKNGYIMSANGSFSLLDLDSNPNFISAEEAFQKAVNSTNAETYAWETNETLNPKPQPELVILPAGLAKEKKVKYAYKINIFAVKPLSRNWIYIDAQTGQILFKDPIIKHAEGHFDKHTAKEGAFISLKKNNFLLVEGNGDTRYSGNQPLETSLGNDDRYFLKDDTRNIHVLNSNQTFLWDVTEFTDDDNVWSDAEFNNEFKDNAALDVLWGMGKTYDYFMDVFDRDSYDDNGSPLMGYVHLDFEYDNAFWSGDFMGYGDGTSNGEEGNGRFDALVSVDVTAHEIGHGVCQETANLIYEREPGALNESLSDIWGAAVEYYAAPNDPNKDHWLIGEEIDRRENSIGLRSMKNPKDKGSPNTYKGQYWRPASYEECPIPDYYENDYCGVHYNSGVLNYWFYLVSEGGNGVNDNSDAYDVEGIGIEKAAAIVYCAETNYLEYDSWYEDAKEFMTECAANIFGDNSQEFQTVKDAWYAVGLGDGIMAVNEVKSKNILVYPNPVKDFINIQTKENIGELTFKILNLNGQKLAEGKVVNGKINTAYLVPGNYVLMINGKNLNHTQKFIKK</sequence>
<dbReference type="RefSeq" id="WP_084017628.1">
    <property type="nucleotide sequence ID" value="NZ_FWXS01000006.1"/>
</dbReference>
<dbReference type="Gene3D" id="3.10.170.10">
    <property type="match status" value="1"/>
</dbReference>
<dbReference type="InterPro" id="IPR013856">
    <property type="entry name" value="Peptidase_M4_domain"/>
</dbReference>
<keyword evidence="6 9" id="KW-0862">Zinc</keyword>
<dbReference type="PANTHER" id="PTHR33794:SF1">
    <property type="entry name" value="BACILLOLYSIN"/>
    <property type="match status" value="1"/>
</dbReference>
<dbReference type="EMBL" id="FWXS01000006">
    <property type="protein sequence ID" value="SMC71760.1"/>
    <property type="molecule type" value="Genomic_DNA"/>
</dbReference>
<keyword evidence="15" id="KW-1185">Reference proteome</keyword>
<accession>A0A1W2BG81</accession>
<dbReference type="STRING" id="1434700.SAMN06296427_106147"/>
<dbReference type="InterPro" id="IPR023612">
    <property type="entry name" value="Peptidase_M4"/>
</dbReference>
<evidence type="ECO:0000256" key="2">
    <source>
        <dbReference type="ARBA" id="ARBA00022670"/>
    </source>
</evidence>
<dbReference type="Pfam" id="PF02868">
    <property type="entry name" value="Peptidase_M4_C"/>
    <property type="match status" value="1"/>
</dbReference>
<dbReference type="GO" id="GO:0005576">
    <property type="term" value="C:extracellular region"/>
    <property type="evidence" value="ECO:0007669"/>
    <property type="project" value="UniProtKB-SubCell"/>
</dbReference>
<dbReference type="InterPro" id="IPR050728">
    <property type="entry name" value="Zinc_Metalloprotease_M4"/>
</dbReference>
<dbReference type="NCBIfam" id="TIGR04183">
    <property type="entry name" value="Por_Secre_tail"/>
    <property type="match status" value="1"/>
</dbReference>
<dbReference type="EC" id="3.4.24.-" evidence="9"/>
<dbReference type="Proteomes" id="UP000192393">
    <property type="component" value="Unassembled WGS sequence"/>
</dbReference>
<evidence type="ECO:0000259" key="12">
    <source>
        <dbReference type="Pfam" id="PF07504"/>
    </source>
</evidence>
<dbReference type="OrthoDB" id="291295at2"/>
<dbReference type="AlphaFoldDB" id="A0A1W2BG81"/>
<evidence type="ECO:0000313" key="14">
    <source>
        <dbReference type="EMBL" id="SMC71760.1"/>
    </source>
</evidence>
<gene>
    <name evidence="14" type="ORF">SAMN06296427_106147</name>
</gene>
<dbReference type="InterPro" id="IPR001570">
    <property type="entry name" value="Peptidase_M4_C_domain"/>
</dbReference>
<evidence type="ECO:0000256" key="6">
    <source>
        <dbReference type="ARBA" id="ARBA00022833"/>
    </source>
</evidence>
<evidence type="ECO:0000256" key="7">
    <source>
        <dbReference type="ARBA" id="ARBA00023049"/>
    </source>
</evidence>
<feature type="active site" evidence="8">
    <location>
        <position position="388"/>
    </location>
</feature>
<evidence type="ECO:0000256" key="3">
    <source>
        <dbReference type="ARBA" id="ARBA00022723"/>
    </source>
</evidence>
<dbReference type="GO" id="GO:0004222">
    <property type="term" value="F:metalloendopeptidase activity"/>
    <property type="evidence" value="ECO:0007669"/>
    <property type="project" value="UniProtKB-UniRule"/>
</dbReference>
<dbReference type="Gene3D" id="1.10.390.10">
    <property type="entry name" value="Neutral Protease Domain 2"/>
    <property type="match status" value="1"/>
</dbReference>
<evidence type="ECO:0000259" key="11">
    <source>
        <dbReference type="Pfam" id="PF02868"/>
    </source>
</evidence>
<dbReference type="PRINTS" id="PR00730">
    <property type="entry name" value="THERMOLYSIN"/>
</dbReference>
<dbReference type="Pfam" id="PF07504">
    <property type="entry name" value="FTP"/>
    <property type="match status" value="1"/>
</dbReference>
<comment type="cofactor">
    <cofactor evidence="9">
        <name>Zn(2+)</name>
        <dbReference type="ChEBI" id="CHEBI:29105"/>
    </cofactor>
</comment>
<comment type="subcellular location">
    <subcellularLocation>
        <location evidence="9">Secreted</location>
    </subcellularLocation>
</comment>
<protein>
    <recommendedName>
        <fullName evidence="9">Neutral metalloproteinase</fullName>
        <ecNumber evidence="9">3.4.24.-</ecNumber>
    </recommendedName>
</protein>
<evidence type="ECO:0000313" key="15">
    <source>
        <dbReference type="Proteomes" id="UP000192393"/>
    </source>
</evidence>
<keyword evidence="5 9" id="KW-0378">Hydrolase</keyword>
<feature type="domain" description="Peptidase M4" evidence="10">
    <location>
        <begin position="242"/>
        <end position="395"/>
    </location>
</feature>
<dbReference type="Pfam" id="PF18962">
    <property type="entry name" value="Por_Secre_tail"/>
    <property type="match status" value="1"/>
</dbReference>
<feature type="chain" id="PRO_5022992023" description="Neutral metalloproteinase" evidence="9">
    <location>
        <begin position="21"/>
        <end position="668"/>
    </location>
</feature>
<comment type="function">
    <text evidence="9">Extracellular zinc metalloprotease.</text>
</comment>
<reference evidence="14 15" key="1">
    <citation type="submission" date="2017-04" db="EMBL/GenBank/DDBJ databases">
        <authorList>
            <person name="Afonso C.L."/>
            <person name="Miller P.J."/>
            <person name="Scott M.A."/>
            <person name="Spackman E."/>
            <person name="Goraichik I."/>
            <person name="Dimitrov K.M."/>
            <person name="Suarez D.L."/>
            <person name="Swayne D.E."/>
        </authorList>
    </citation>
    <scope>NUCLEOTIDE SEQUENCE [LARGE SCALE GENOMIC DNA]</scope>
    <source>
        <strain evidence="14 15">CGMCC 1.12708</strain>
    </source>
</reference>
<keyword evidence="7 9" id="KW-0482">Metalloprotease</keyword>
<evidence type="ECO:0000256" key="4">
    <source>
        <dbReference type="ARBA" id="ARBA00022729"/>
    </source>
</evidence>
<feature type="active site" description="Proton donor" evidence="8">
    <location>
        <position position="492"/>
    </location>
</feature>
<feature type="domain" description="Peptidase M4 C-terminal" evidence="11">
    <location>
        <begin position="398"/>
        <end position="580"/>
    </location>
</feature>
<name>A0A1W2BG81_9FLAO</name>